<keyword evidence="2" id="KW-0812">Transmembrane</keyword>
<feature type="transmembrane region" description="Helical" evidence="2">
    <location>
        <begin position="505"/>
        <end position="526"/>
    </location>
</feature>
<dbReference type="Proteomes" id="UP000717328">
    <property type="component" value="Unassembled WGS sequence"/>
</dbReference>
<feature type="transmembrane region" description="Helical" evidence="2">
    <location>
        <begin position="538"/>
        <end position="559"/>
    </location>
</feature>
<dbReference type="AlphaFoldDB" id="A0A9P7FYE5"/>
<proteinExistence type="predicted"/>
<organism evidence="3 4">
    <name type="scientific">Sphagnurus paluster</name>
    <dbReference type="NCBI Taxonomy" id="117069"/>
    <lineage>
        <taxon>Eukaryota</taxon>
        <taxon>Fungi</taxon>
        <taxon>Dikarya</taxon>
        <taxon>Basidiomycota</taxon>
        <taxon>Agaricomycotina</taxon>
        <taxon>Agaricomycetes</taxon>
        <taxon>Agaricomycetidae</taxon>
        <taxon>Agaricales</taxon>
        <taxon>Tricholomatineae</taxon>
        <taxon>Lyophyllaceae</taxon>
        <taxon>Sphagnurus</taxon>
    </lineage>
</organism>
<keyword evidence="4" id="KW-1185">Reference proteome</keyword>
<protein>
    <submittedName>
        <fullName evidence="3">Uncharacterized protein</fullName>
    </submittedName>
</protein>
<evidence type="ECO:0000313" key="4">
    <source>
        <dbReference type="Proteomes" id="UP000717328"/>
    </source>
</evidence>
<gene>
    <name evidence="3" type="ORF">H0H81_004898</name>
</gene>
<dbReference type="InterPro" id="IPR002523">
    <property type="entry name" value="MgTranspt_CorA/ZnTranspt_ZntB"/>
</dbReference>
<evidence type="ECO:0000313" key="3">
    <source>
        <dbReference type="EMBL" id="KAG5637342.1"/>
    </source>
</evidence>
<name>A0A9P7FYE5_9AGAR</name>
<dbReference type="GO" id="GO:0016020">
    <property type="term" value="C:membrane"/>
    <property type="evidence" value="ECO:0007669"/>
    <property type="project" value="InterPro"/>
</dbReference>
<evidence type="ECO:0000256" key="1">
    <source>
        <dbReference type="SAM" id="MobiDB-lite"/>
    </source>
</evidence>
<keyword evidence="2" id="KW-1133">Transmembrane helix</keyword>
<dbReference type="Pfam" id="PF01544">
    <property type="entry name" value="CorA"/>
    <property type="match status" value="1"/>
</dbReference>
<dbReference type="EMBL" id="JABCKI010005838">
    <property type="protein sequence ID" value="KAG5637342.1"/>
    <property type="molecule type" value="Genomic_DNA"/>
</dbReference>
<dbReference type="Gene3D" id="1.20.58.340">
    <property type="entry name" value="Magnesium transport protein CorA, transmembrane region"/>
    <property type="match status" value="1"/>
</dbReference>
<feature type="region of interest" description="Disordered" evidence="1">
    <location>
        <begin position="49"/>
        <end position="76"/>
    </location>
</feature>
<reference evidence="3" key="1">
    <citation type="submission" date="2021-02" db="EMBL/GenBank/DDBJ databases">
        <authorList>
            <person name="Nieuwenhuis M."/>
            <person name="Van De Peppel L.J.J."/>
        </authorList>
    </citation>
    <scope>NUCLEOTIDE SEQUENCE</scope>
    <source>
        <strain evidence="3">D49</strain>
    </source>
</reference>
<keyword evidence="2" id="KW-0472">Membrane</keyword>
<sequence>MAATVTTIMIAARTSDGPSKLPRRIPPRLRSATLDYDFNNITVPQTPHEISHRVPAPSHRHGTPSDPSQLEGETSPLPVQCDHSNVSLCNDCWKGYPQSLFPNWTPAQQRRSRISKIVERLTDTCIIHYVDVDNLGRFYAPENDVVVTHQRQDNLWQLMMTARPQATRLRAMFLDNLSGPVLRMIGTKYNIEPFFFSSSLGWIPSRYQEDVVDATNITITLTFVHTTLNPITAPDSPTTSFATASTMSRLQHPPSDQVIDTQGPLAIRSSDHIIMPDLLALHMVRQPGNSTIVSYHLGSHSHAQLSPQFSPEIHEHHARTTSASALHSRLVAAGHSVYWSNIFAEHDDPTFVFLSLLWYALYAWDEVLEVLYAHICWLELRVIITNDIALTQELHVIQAHLVHYASLLEEFRKSVVFVRDTPYPALADPERYTDEKRQASEAALSKECSKLLDEIARLESARRMQGRRLKNIMDLGFSIVNIEDSKRTAKLTEATLRDGEAMKQIAYVSMIFLPASLAVHVFSMNVVEINPDGGLETLPHYFAVALPLTVFTIWAVVAAQFRPNMMAERGLVWGTLGRAGWPLIMASELWRDWRTQRRQGSQPEDQKSGYM</sequence>
<evidence type="ECO:0000256" key="2">
    <source>
        <dbReference type="SAM" id="Phobius"/>
    </source>
</evidence>
<dbReference type="OrthoDB" id="3231000at2759"/>
<reference evidence="3" key="2">
    <citation type="submission" date="2021-10" db="EMBL/GenBank/DDBJ databases">
        <title>Phylogenomics reveals ancestral predisposition of the termite-cultivated fungus Termitomyces towards a domesticated lifestyle.</title>
        <authorList>
            <person name="Auxier B."/>
            <person name="Grum-Grzhimaylo A."/>
            <person name="Cardenas M.E."/>
            <person name="Lodge J.D."/>
            <person name="Laessoe T."/>
            <person name="Pedersen O."/>
            <person name="Smith M.E."/>
            <person name="Kuyper T.W."/>
            <person name="Franco-Molano E.A."/>
            <person name="Baroni T.J."/>
            <person name="Aanen D.K."/>
        </authorList>
    </citation>
    <scope>NUCLEOTIDE SEQUENCE</scope>
    <source>
        <strain evidence="3">D49</strain>
    </source>
</reference>
<comment type="caution">
    <text evidence="3">The sequence shown here is derived from an EMBL/GenBank/DDBJ whole genome shotgun (WGS) entry which is preliminary data.</text>
</comment>
<dbReference type="GO" id="GO:0046873">
    <property type="term" value="F:metal ion transmembrane transporter activity"/>
    <property type="evidence" value="ECO:0007669"/>
    <property type="project" value="InterPro"/>
</dbReference>
<accession>A0A9P7FYE5</accession>